<evidence type="ECO:0000313" key="2">
    <source>
        <dbReference type="Proteomes" id="UP000272025"/>
    </source>
</evidence>
<proteinExistence type="predicted"/>
<dbReference type="AlphaFoldDB" id="A0A3N2PPF2"/>
<dbReference type="RefSeq" id="XP_028464042.1">
    <property type="nucleotide sequence ID" value="XM_028609997.1"/>
</dbReference>
<dbReference type="Proteomes" id="UP000272025">
    <property type="component" value="Unassembled WGS sequence"/>
</dbReference>
<name>A0A3N2PPF2_SODAK</name>
<reference evidence="1 2" key="1">
    <citation type="journal article" date="2018" name="Mol. Ecol.">
        <title>The obligate alkalophilic soda-lake fungus Sodiomyces alkalinus has shifted to a protein diet.</title>
        <authorList>
            <person name="Grum-Grzhimaylo A.A."/>
            <person name="Falkoski D.L."/>
            <person name="van den Heuvel J."/>
            <person name="Valero-Jimenez C.A."/>
            <person name="Min B."/>
            <person name="Choi I.G."/>
            <person name="Lipzen A."/>
            <person name="Daum C.G."/>
            <person name="Aanen D.K."/>
            <person name="Tsang A."/>
            <person name="Henrissat B."/>
            <person name="Bilanenko E.N."/>
            <person name="de Vries R.P."/>
            <person name="van Kan J.A.L."/>
            <person name="Grigoriev I.V."/>
            <person name="Debets A.J.M."/>
        </authorList>
    </citation>
    <scope>NUCLEOTIDE SEQUENCE [LARGE SCALE GENOMIC DNA]</scope>
    <source>
        <strain evidence="1 2">F11</strain>
    </source>
</reference>
<accession>A0A3N2PPF2</accession>
<dbReference type="GeneID" id="39578475"/>
<evidence type="ECO:0000313" key="1">
    <source>
        <dbReference type="EMBL" id="ROT36236.1"/>
    </source>
</evidence>
<sequence length="104" mass="11396">MTPKSPVDEYAMGSDEEEEMANLAPGIADICTEAPPLSVALDMDEESDYDALFDHTHQYASLKTDSTIHSQHKHIDLLDEDIDWTDVSRVTECEAPDGSVPSAS</sequence>
<protein>
    <submittedName>
        <fullName evidence="1">Uncharacterized protein</fullName>
    </submittedName>
</protein>
<dbReference type="EMBL" id="ML119059">
    <property type="protein sequence ID" value="ROT36236.1"/>
    <property type="molecule type" value="Genomic_DNA"/>
</dbReference>
<keyword evidence="2" id="KW-1185">Reference proteome</keyword>
<organism evidence="1 2">
    <name type="scientific">Sodiomyces alkalinus (strain CBS 110278 / VKM F-3762 / F11)</name>
    <name type="common">Alkaliphilic filamentous fungus</name>
    <dbReference type="NCBI Taxonomy" id="1314773"/>
    <lineage>
        <taxon>Eukaryota</taxon>
        <taxon>Fungi</taxon>
        <taxon>Dikarya</taxon>
        <taxon>Ascomycota</taxon>
        <taxon>Pezizomycotina</taxon>
        <taxon>Sordariomycetes</taxon>
        <taxon>Hypocreomycetidae</taxon>
        <taxon>Glomerellales</taxon>
        <taxon>Plectosphaerellaceae</taxon>
        <taxon>Sodiomyces</taxon>
    </lineage>
</organism>
<gene>
    <name evidence="1" type="ORF">SODALDRAFT_325605</name>
</gene>